<reference evidence="2" key="3">
    <citation type="submission" date="2023-11" db="EMBL/GenBank/DDBJ databases">
        <authorList>
            <person name="Beijen E."/>
            <person name="Ohm R.A."/>
        </authorList>
    </citation>
    <scope>NUCLEOTIDE SEQUENCE</scope>
    <source>
        <strain evidence="2">CBS 150709</strain>
    </source>
</reference>
<organism evidence="3 4">
    <name type="scientific">Purpureocillium lilacinum</name>
    <name type="common">Paecilomyces lilacinus</name>
    <dbReference type="NCBI Taxonomy" id="33203"/>
    <lineage>
        <taxon>Eukaryota</taxon>
        <taxon>Fungi</taxon>
        <taxon>Dikarya</taxon>
        <taxon>Ascomycota</taxon>
        <taxon>Pezizomycotina</taxon>
        <taxon>Sordariomycetes</taxon>
        <taxon>Hypocreomycetidae</taxon>
        <taxon>Hypocreales</taxon>
        <taxon>Ophiocordycipitaceae</taxon>
        <taxon>Purpureocillium</taxon>
    </lineage>
</organism>
<name>A0A2U3EMB2_PURLI</name>
<keyword evidence="5" id="KW-1185">Reference proteome</keyword>
<feature type="region of interest" description="Disordered" evidence="1">
    <location>
        <begin position="227"/>
        <end position="282"/>
    </location>
</feature>
<accession>A0A2U3EMB2</accession>
<evidence type="ECO:0000256" key="1">
    <source>
        <dbReference type="SAM" id="MobiDB-lite"/>
    </source>
</evidence>
<dbReference type="Proteomes" id="UP001287286">
    <property type="component" value="Unassembled WGS sequence"/>
</dbReference>
<dbReference type="EMBL" id="LCWV01000002">
    <property type="protein sequence ID" value="PWI75612.1"/>
    <property type="molecule type" value="Genomic_DNA"/>
</dbReference>
<gene>
    <name evidence="3" type="ORF">PCL_06270</name>
    <name evidence="2" type="ORF">Purlil1_4086</name>
</gene>
<comment type="caution">
    <text evidence="3">The sequence shown here is derived from an EMBL/GenBank/DDBJ whole genome shotgun (WGS) entry which is preliminary data.</text>
</comment>
<proteinExistence type="predicted"/>
<dbReference type="Proteomes" id="UP000245956">
    <property type="component" value="Unassembled WGS sequence"/>
</dbReference>
<sequence>MPRATALPALPAMLRLSRGLADDRSERGFVDGRRPFVAASQPPALPRDTAAAALRCMPESSWGGGGERWELGVQVPGRMREPPPWPLGGILRQKTPPNRSPWHFFPPRLVWPLDWDAGPLGAGNACRPVPVAPRSERACLWRRLCLPPPSPPTSRRGSSVLETASRIVLDGTAPCGRQRRRASTIGRQSGPARDRWTGIVRQREHGARAHEGIARGHRDMRTVPPHGRALDGGTLPQCGHRRGVRGGTAESIGGVASEPPPVRASARPQATHPVASSTTTTSRARCICRTLTLSGDQSQREA</sequence>
<evidence type="ECO:0000313" key="4">
    <source>
        <dbReference type="Proteomes" id="UP000245956"/>
    </source>
</evidence>
<dbReference type="AlphaFoldDB" id="A0A2U3EMB2"/>
<evidence type="ECO:0000313" key="2">
    <source>
        <dbReference type="EMBL" id="KAK4091656.1"/>
    </source>
</evidence>
<reference evidence="2 5" key="4">
    <citation type="journal article" date="2024" name="Microbiol. Resour. Announc.">
        <title>Genome annotations for the ascomycete fungi Trichoderma harzianum, Trichoderma aggressivum, and Purpureocillium lilacinum.</title>
        <authorList>
            <person name="Beijen E.P.W."/>
            <person name="Ohm R.A."/>
        </authorList>
    </citation>
    <scope>NUCLEOTIDE SEQUENCE [LARGE SCALE GENOMIC DNA]</scope>
    <source>
        <strain evidence="2 5">CBS 150709</strain>
    </source>
</reference>
<reference evidence="3 4" key="2">
    <citation type="journal article" date="2016" name="Front. Microbiol.">
        <title>Genome and transcriptome sequences reveal the specific parasitism of the nematophagous Purpureocillium lilacinum 36-1.</title>
        <authorList>
            <person name="Xie J."/>
            <person name="Li S."/>
            <person name="Mo C."/>
            <person name="Xiao X."/>
            <person name="Peng D."/>
            <person name="Wang G."/>
            <person name="Xiao Y."/>
        </authorList>
    </citation>
    <scope>NUCLEOTIDE SEQUENCE [LARGE SCALE GENOMIC DNA]</scope>
    <source>
        <strain evidence="3 4">36-1</strain>
    </source>
</reference>
<evidence type="ECO:0000313" key="3">
    <source>
        <dbReference type="EMBL" id="PWI75612.1"/>
    </source>
</evidence>
<dbReference type="EMBL" id="JAWRVI010000011">
    <property type="protein sequence ID" value="KAK4091656.1"/>
    <property type="molecule type" value="Genomic_DNA"/>
</dbReference>
<reference evidence="3" key="1">
    <citation type="submission" date="2015-05" db="EMBL/GenBank/DDBJ databases">
        <authorList>
            <person name="Wang D.B."/>
            <person name="Wang M."/>
        </authorList>
    </citation>
    <scope>NUCLEOTIDE SEQUENCE</scope>
    <source>
        <strain evidence="3">36-1</strain>
    </source>
</reference>
<evidence type="ECO:0000313" key="5">
    <source>
        <dbReference type="Proteomes" id="UP001287286"/>
    </source>
</evidence>
<protein>
    <submittedName>
        <fullName evidence="3">Uncharacterized protein</fullName>
    </submittedName>
</protein>